<name>A0ABM0SSB5_CAMSA</name>
<dbReference type="Gene3D" id="3.40.50.2300">
    <property type="match status" value="1"/>
</dbReference>
<keyword evidence="4" id="KW-0539">Nucleus</keyword>
<evidence type="ECO:0000256" key="2">
    <source>
        <dbReference type="ARBA" id="ARBA00023015"/>
    </source>
</evidence>
<dbReference type="Proteomes" id="UP000694864">
    <property type="component" value="Chromosome 7"/>
</dbReference>
<comment type="caution">
    <text evidence="5">Lacks conserved residue(s) required for the propagation of feature annotation.</text>
</comment>
<reference evidence="7" key="1">
    <citation type="journal article" date="2014" name="Nat. Commun.">
        <title>The emerging biofuel crop Camelina sativa retains a highly undifferentiated hexaploid genome structure.</title>
        <authorList>
            <person name="Kagale S."/>
            <person name="Koh C."/>
            <person name="Nixon J."/>
            <person name="Bollina V."/>
            <person name="Clarke W.E."/>
            <person name="Tuteja R."/>
            <person name="Spillane C."/>
            <person name="Robinson S.J."/>
            <person name="Links M.G."/>
            <person name="Clarke C."/>
            <person name="Higgins E.E."/>
            <person name="Huebert T."/>
            <person name="Sharpe A.G."/>
            <person name="Parkin I.A."/>
        </authorList>
    </citation>
    <scope>NUCLEOTIDE SEQUENCE [LARGE SCALE GENOMIC DNA]</scope>
    <source>
        <strain evidence="7">cv. DH55</strain>
    </source>
</reference>
<dbReference type="PANTHER" id="PTHR43367:SF1">
    <property type="entry name" value="TWO-COMPONENT RESPONSE REGULATOR-LIKE APRR6-RELATED"/>
    <property type="match status" value="1"/>
</dbReference>
<accession>A0ABM0SSB5</accession>
<dbReference type="InterPro" id="IPR001789">
    <property type="entry name" value="Sig_transdc_resp-reg_receiver"/>
</dbReference>
<evidence type="ECO:0000313" key="7">
    <source>
        <dbReference type="Proteomes" id="UP000694864"/>
    </source>
</evidence>
<dbReference type="GeneID" id="104701438"/>
<dbReference type="RefSeq" id="XP_010415439.1">
    <property type="nucleotide sequence ID" value="XM_010417137.1"/>
</dbReference>
<dbReference type="PANTHER" id="PTHR43367">
    <property type="match status" value="1"/>
</dbReference>
<dbReference type="Gene3D" id="1.10.10.60">
    <property type="entry name" value="Homeodomain-like"/>
    <property type="match status" value="1"/>
</dbReference>
<evidence type="ECO:0000256" key="4">
    <source>
        <dbReference type="ARBA" id="ARBA00023242"/>
    </source>
</evidence>
<dbReference type="NCBIfam" id="TIGR01557">
    <property type="entry name" value="myb_SHAQKYF"/>
    <property type="match status" value="1"/>
</dbReference>
<dbReference type="InterPro" id="IPR006447">
    <property type="entry name" value="Myb_dom_plants"/>
</dbReference>
<evidence type="ECO:0000259" key="6">
    <source>
        <dbReference type="PROSITE" id="PS50110"/>
    </source>
</evidence>
<dbReference type="InterPro" id="IPR011006">
    <property type="entry name" value="CheY-like_superfamily"/>
</dbReference>
<dbReference type="SUPFAM" id="SSF52172">
    <property type="entry name" value="CheY-like"/>
    <property type="match status" value="1"/>
</dbReference>
<protein>
    <submittedName>
        <fullName evidence="8">Two-component response regulator-like APRR6</fullName>
    </submittedName>
</protein>
<evidence type="ECO:0000256" key="1">
    <source>
        <dbReference type="ARBA" id="ARBA00004123"/>
    </source>
</evidence>
<evidence type="ECO:0000256" key="3">
    <source>
        <dbReference type="ARBA" id="ARBA00023163"/>
    </source>
</evidence>
<evidence type="ECO:0000256" key="5">
    <source>
        <dbReference type="PROSITE-ProRule" id="PRU00169"/>
    </source>
</evidence>
<comment type="subcellular location">
    <subcellularLocation>
        <location evidence="1">Nucleus</location>
    </subcellularLocation>
</comment>
<evidence type="ECO:0000313" key="8">
    <source>
        <dbReference type="RefSeq" id="XP_010415439.1"/>
    </source>
</evidence>
<feature type="domain" description="Response regulatory" evidence="6">
    <location>
        <begin position="14"/>
        <end position="128"/>
    </location>
</feature>
<proteinExistence type="predicted"/>
<sequence length="742" mass="84483">MVGSVTPQNVDDIFVLLIEHDAASVASLTSMLEPFSKKVISMDAVSKALSIIEKQKKDIGLVLANIEMPQLDSHSFLTALLQKNIPLTLINPEKKTKKPSDLLTNRASFTLNKPISEIDIKNMWQYVLHKKSQELMKINMTEDQENVIDKDIDQIEAFRASLKRQRTSQASLLGRQHFISKFTTYEAYHKRKIITNVERESKPGCPIEVENKRKEWMKVDNSVGRRQSLWTNERHMKFLAAISILGEKEFRPKSILKIMNDPNLTHRQVASHLQKYKTQIERIRNILSINEWKPTKKTVEYPSDYEYPFKTSNLIKNLIASNSLWNSLRKKNSSSSSSPINPLLFKNPTVERKKNMSKFHRSKKLDLSNHSRLGNVFNKSSMNVASIPSTISSNPTLSIGNANHTSLVPTGLGSEIFHNLSDLPSNTCVYQTESARISIPHYDPNPLHPPKIVHEVDINHINLDFPSVPASFVPLEDLCNLDENYNLLPNSTMNSFETNIDQMSSNPFIENHSHHRINMNHIDWNPSTDNYVFPQTDMNITFPRNNTNQKESVSSKYGYVPPKIMIPSEVDINLMGIGYFGGNVLPQKEVGMNDVGLVYGEMPYEFPMKTNMTTLETNTNEGLDVSIENLISFDIGVEKNMAYWLEETSFSEGNNLLPSSYLTDNVAFRKPIDSTPNTSMENHDNFVAINIGSTSQQHNTMESCEYHNVEAVNQKDDIGGEDHLEDYRDCIDWIDQVMNKDV</sequence>
<organism evidence="7 8">
    <name type="scientific">Camelina sativa</name>
    <name type="common">False flax</name>
    <name type="synonym">Myagrum sativum</name>
    <dbReference type="NCBI Taxonomy" id="90675"/>
    <lineage>
        <taxon>Eukaryota</taxon>
        <taxon>Viridiplantae</taxon>
        <taxon>Streptophyta</taxon>
        <taxon>Embryophyta</taxon>
        <taxon>Tracheophyta</taxon>
        <taxon>Spermatophyta</taxon>
        <taxon>Magnoliopsida</taxon>
        <taxon>eudicotyledons</taxon>
        <taxon>Gunneridae</taxon>
        <taxon>Pentapetalae</taxon>
        <taxon>rosids</taxon>
        <taxon>malvids</taxon>
        <taxon>Brassicales</taxon>
        <taxon>Brassicaceae</taxon>
        <taxon>Camelineae</taxon>
        <taxon>Camelina</taxon>
    </lineage>
</organism>
<gene>
    <name evidence="8" type="primary">LOC104701438</name>
</gene>
<dbReference type="InterPro" id="IPR009057">
    <property type="entry name" value="Homeodomain-like_sf"/>
</dbReference>
<dbReference type="PROSITE" id="PS50110">
    <property type="entry name" value="RESPONSE_REGULATORY"/>
    <property type="match status" value="1"/>
</dbReference>
<reference evidence="8" key="2">
    <citation type="submission" date="2025-08" db="UniProtKB">
        <authorList>
            <consortium name="RefSeq"/>
        </authorList>
    </citation>
    <scope>IDENTIFICATION</scope>
    <source>
        <tissue evidence="8">Leaf</tissue>
    </source>
</reference>
<keyword evidence="7" id="KW-1185">Reference proteome</keyword>
<keyword evidence="2" id="KW-0805">Transcription regulation</keyword>
<keyword evidence="3" id="KW-0804">Transcription</keyword>
<dbReference type="SUPFAM" id="SSF46689">
    <property type="entry name" value="Homeodomain-like"/>
    <property type="match status" value="1"/>
</dbReference>